<dbReference type="PANTHER" id="PTHR11829">
    <property type="entry name" value="FORKHEAD BOX PROTEIN"/>
    <property type="match status" value="1"/>
</dbReference>
<dbReference type="GO" id="GO:0000981">
    <property type="term" value="F:DNA-binding transcription factor activity, RNA polymerase II-specific"/>
    <property type="evidence" value="ECO:0007669"/>
    <property type="project" value="TreeGrafter"/>
</dbReference>
<dbReference type="PROSITE" id="PS50039">
    <property type="entry name" value="FORK_HEAD_3"/>
    <property type="match status" value="1"/>
</dbReference>
<feature type="region of interest" description="Disordered" evidence="7">
    <location>
        <begin position="1"/>
        <end position="41"/>
    </location>
</feature>
<dbReference type="InterPro" id="IPR047515">
    <property type="entry name" value="FH_FOXL2"/>
</dbReference>
<dbReference type="Gene3D" id="1.10.10.10">
    <property type="entry name" value="Winged helix-like DNA-binding domain superfamily/Winged helix DNA-binding domain"/>
    <property type="match status" value="1"/>
</dbReference>
<dbReference type="AlphaFoldDB" id="A0A3B4A2X6"/>
<dbReference type="GO" id="GO:0000978">
    <property type="term" value="F:RNA polymerase II cis-regulatory region sequence-specific DNA binding"/>
    <property type="evidence" value="ECO:0007669"/>
    <property type="project" value="TreeGrafter"/>
</dbReference>
<evidence type="ECO:0000256" key="1">
    <source>
        <dbReference type="ARBA" id="ARBA00004123"/>
    </source>
</evidence>
<dbReference type="PRINTS" id="PR00053">
    <property type="entry name" value="FORKHEAD"/>
</dbReference>
<dbReference type="SUPFAM" id="SSF46785">
    <property type="entry name" value="Winged helix' DNA-binding domain"/>
    <property type="match status" value="1"/>
</dbReference>
<keyword evidence="3 6" id="KW-0238">DNA-binding</keyword>
<dbReference type="PROSITE" id="PS00658">
    <property type="entry name" value="FORK_HEAD_2"/>
    <property type="match status" value="1"/>
</dbReference>
<reference evidence="9" key="2">
    <citation type="submission" date="2025-09" db="UniProtKB">
        <authorList>
            <consortium name="Ensembl"/>
        </authorList>
    </citation>
    <scope>IDENTIFICATION</scope>
</reference>
<evidence type="ECO:0000256" key="3">
    <source>
        <dbReference type="ARBA" id="ARBA00023125"/>
    </source>
</evidence>
<dbReference type="SMART" id="SM00339">
    <property type="entry name" value="FH"/>
    <property type="match status" value="1"/>
</dbReference>
<evidence type="ECO:0000256" key="7">
    <source>
        <dbReference type="SAM" id="MobiDB-lite"/>
    </source>
</evidence>
<feature type="domain" description="Fork-head" evidence="8">
    <location>
        <begin position="45"/>
        <end position="139"/>
    </location>
</feature>
<organism evidence="9 10">
    <name type="scientific">Periophthalmus magnuspinnatus</name>
    <dbReference type="NCBI Taxonomy" id="409849"/>
    <lineage>
        <taxon>Eukaryota</taxon>
        <taxon>Metazoa</taxon>
        <taxon>Chordata</taxon>
        <taxon>Craniata</taxon>
        <taxon>Vertebrata</taxon>
        <taxon>Euteleostomi</taxon>
        <taxon>Actinopterygii</taxon>
        <taxon>Neopterygii</taxon>
        <taxon>Teleostei</taxon>
        <taxon>Neoteleostei</taxon>
        <taxon>Acanthomorphata</taxon>
        <taxon>Gobiaria</taxon>
        <taxon>Gobiiformes</taxon>
        <taxon>Gobioidei</taxon>
        <taxon>Gobiidae</taxon>
        <taxon>Oxudercinae</taxon>
        <taxon>Periophthalmus</taxon>
    </lineage>
</organism>
<keyword evidence="10" id="KW-1185">Reference proteome</keyword>
<comment type="subcellular location">
    <subcellularLocation>
        <location evidence="1 6">Nucleus</location>
    </subcellularLocation>
</comment>
<evidence type="ECO:0000256" key="4">
    <source>
        <dbReference type="ARBA" id="ARBA00023163"/>
    </source>
</evidence>
<dbReference type="InterPro" id="IPR050211">
    <property type="entry name" value="FOX_domain-containing"/>
</dbReference>
<accession>A0A3B4A2X6</accession>
<name>A0A3B4A2X6_9GOBI</name>
<dbReference type="Pfam" id="PF00250">
    <property type="entry name" value="Forkhead"/>
    <property type="match status" value="1"/>
</dbReference>
<dbReference type="InterPro" id="IPR001766">
    <property type="entry name" value="Fork_head_dom"/>
</dbReference>
<dbReference type="InterPro" id="IPR036390">
    <property type="entry name" value="WH_DNA-bd_sf"/>
</dbReference>
<dbReference type="GO" id="GO:0030154">
    <property type="term" value="P:cell differentiation"/>
    <property type="evidence" value="ECO:0007669"/>
    <property type="project" value="UniProtKB-ARBA"/>
</dbReference>
<dbReference type="STRING" id="409849.ENSPMGP00000011392"/>
<dbReference type="Proteomes" id="UP000261520">
    <property type="component" value="Unplaced"/>
</dbReference>
<dbReference type="FunFam" id="1.10.10.10:FF:000016">
    <property type="entry name" value="Forkhead box protein I1"/>
    <property type="match status" value="1"/>
</dbReference>
<keyword evidence="4" id="KW-0804">Transcription</keyword>
<keyword evidence="5 6" id="KW-0539">Nucleus</keyword>
<dbReference type="GO" id="GO:0009888">
    <property type="term" value="P:tissue development"/>
    <property type="evidence" value="ECO:0007669"/>
    <property type="project" value="UniProtKB-ARBA"/>
</dbReference>
<evidence type="ECO:0000256" key="6">
    <source>
        <dbReference type="PROSITE-ProRule" id="PRU00089"/>
    </source>
</evidence>
<dbReference type="GO" id="GO:0005634">
    <property type="term" value="C:nucleus"/>
    <property type="evidence" value="ECO:0007669"/>
    <property type="project" value="UniProtKB-SubCell"/>
</dbReference>
<evidence type="ECO:0000256" key="5">
    <source>
        <dbReference type="ARBA" id="ARBA00023242"/>
    </source>
</evidence>
<evidence type="ECO:0000313" key="10">
    <source>
        <dbReference type="Proteomes" id="UP000261520"/>
    </source>
</evidence>
<evidence type="ECO:0000313" key="9">
    <source>
        <dbReference type="Ensembl" id="ENSPMGP00000011392.1"/>
    </source>
</evidence>
<reference evidence="9" key="1">
    <citation type="submission" date="2025-08" db="UniProtKB">
        <authorList>
            <consortium name="Ensembl"/>
        </authorList>
    </citation>
    <scope>IDENTIFICATION</scope>
</reference>
<dbReference type="Ensembl" id="ENSPMGT00000012156.1">
    <property type="protein sequence ID" value="ENSPMGP00000011392.1"/>
    <property type="gene ID" value="ENSPMGG00000009429.1"/>
</dbReference>
<dbReference type="PANTHER" id="PTHR11829:SF411">
    <property type="entry name" value="FORKHEAD BOX PROTEIN L2"/>
    <property type="match status" value="1"/>
</dbReference>
<dbReference type="InterPro" id="IPR030456">
    <property type="entry name" value="TF_fork_head_CS_2"/>
</dbReference>
<dbReference type="InterPro" id="IPR036388">
    <property type="entry name" value="WH-like_DNA-bd_sf"/>
</dbReference>
<keyword evidence="2" id="KW-0805">Transcription regulation</keyword>
<evidence type="ECO:0000256" key="2">
    <source>
        <dbReference type="ARBA" id="ARBA00023015"/>
    </source>
</evidence>
<dbReference type="GO" id="GO:0009653">
    <property type="term" value="P:anatomical structure morphogenesis"/>
    <property type="evidence" value="ECO:0007669"/>
    <property type="project" value="TreeGrafter"/>
</dbReference>
<feature type="DNA-binding region" description="Fork-head" evidence="6">
    <location>
        <begin position="45"/>
        <end position="139"/>
    </location>
</feature>
<proteinExistence type="predicted"/>
<dbReference type="CDD" id="cd20028">
    <property type="entry name" value="FH_FOXL2"/>
    <property type="match status" value="1"/>
</dbReference>
<sequence>MDATEKCPTEEGAQLLDISVNSPPEEPGGSEEKPGALEKPGAPEKPLYSYVALITMAIKDSRERRMTLSEIYDYISSRFPYYEKNKKGWQNSIRHNLSLNECFVKVPRESARDKKGHYWMLDPAFEDMFEKGNYRRRRRVRRPYFTPGVPYMHGATVDYDPRYLQPCMSCPWSQTPPSLTTSGALNSFCPSPHWHHATYGTFQRHPAALVPHSSCPYGGVTQPASPEAAGVSVACSYQQFTSFSTYPDLSLWYLLPQGL</sequence>
<evidence type="ECO:0000259" key="8">
    <source>
        <dbReference type="PROSITE" id="PS50039"/>
    </source>
</evidence>
<protein>
    <recommendedName>
        <fullName evidence="8">Fork-head domain-containing protein</fullName>
    </recommendedName>
</protein>